<evidence type="ECO:0000256" key="3">
    <source>
        <dbReference type="ARBA" id="ARBA00022741"/>
    </source>
</evidence>
<evidence type="ECO:0000256" key="1">
    <source>
        <dbReference type="ARBA" id="ARBA00005417"/>
    </source>
</evidence>
<dbReference type="GO" id="GO:0016887">
    <property type="term" value="F:ATP hydrolysis activity"/>
    <property type="evidence" value="ECO:0007669"/>
    <property type="project" value="InterPro"/>
</dbReference>
<keyword evidence="3" id="KW-0547">Nucleotide-binding</keyword>
<dbReference type="SMART" id="SM00382">
    <property type="entry name" value="AAA"/>
    <property type="match status" value="1"/>
</dbReference>
<evidence type="ECO:0000313" key="6">
    <source>
        <dbReference type="EMBL" id="HIZ61608.1"/>
    </source>
</evidence>
<dbReference type="Pfam" id="PF00005">
    <property type="entry name" value="ABC_tran"/>
    <property type="match status" value="1"/>
</dbReference>
<dbReference type="GO" id="GO:0005524">
    <property type="term" value="F:ATP binding"/>
    <property type="evidence" value="ECO:0007669"/>
    <property type="project" value="UniProtKB-KW"/>
</dbReference>
<dbReference type="Gene3D" id="3.40.50.300">
    <property type="entry name" value="P-loop containing nucleotide triphosphate hydrolases"/>
    <property type="match status" value="1"/>
</dbReference>
<accession>A0A9D2FIU1</accession>
<sequence length="307" mass="33941">MEPFVIQTHRLTKQYGGQAGVFDLDLHVRRGTIYGLLGRNGAGKSTTMKLLLGLTPPTAGEVLLWGTPLRGHEGELLPRIGSMIEAPGFYPNLTGTENLQLFAALRGIPRRSAVQDALELVGLPYRDRKRFSQYSMGMKQRLAIALAVLHDPELLILDEPVNGLDPIGIAEMRDFIRRLCKEQGKTVLLSSHILSEVALLADDVGIIDHGRLLEEESMAVLEKKNRQYIRLDVSDAAQAAHLLENTLGIRDFTAEDDHTLCVYDLRSDPARLAQALQEQGIALTELHRCQDTLEDYFKRVTGGAGLG</sequence>
<evidence type="ECO:0000313" key="7">
    <source>
        <dbReference type="Proteomes" id="UP000824105"/>
    </source>
</evidence>
<evidence type="ECO:0000259" key="5">
    <source>
        <dbReference type="PROSITE" id="PS50893"/>
    </source>
</evidence>
<dbReference type="EMBL" id="DXBF01000018">
    <property type="protein sequence ID" value="HIZ61608.1"/>
    <property type="molecule type" value="Genomic_DNA"/>
</dbReference>
<dbReference type="PROSITE" id="PS50893">
    <property type="entry name" value="ABC_TRANSPORTER_2"/>
    <property type="match status" value="1"/>
</dbReference>
<dbReference type="PANTHER" id="PTHR43335:SF8">
    <property type="entry name" value="ABC TRANSPORTER, ATP-BINDING PROTEIN"/>
    <property type="match status" value="1"/>
</dbReference>
<feature type="domain" description="ABC transporter" evidence="5">
    <location>
        <begin position="6"/>
        <end position="234"/>
    </location>
</feature>
<organism evidence="6 7">
    <name type="scientific">Candidatus Gemmiger avistercoris</name>
    <dbReference type="NCBI Taxonomy" id="2838606"/>
    <lineage>
        <taxon>Bacteria</taxon>
        <taxon>Bacillati</taxon>
        <taxon>Bacillota</taxon>
        <taxon>Clostridia</taxon>
        <taxon>Eubacteriales</taxon>
        <taxon>Gemmiger</taxon>
    </lineage>
</organism>
<gene>
    <name evidence="6" type="ORF">H9724_02415</name>
</gene>
<dbReference type="AlphaFoldDB" id="A0A9D2FIU1"/>
<name>A0A9D2FIU1_9FIRM</name>
<reference evidence="6" key="2">
    <citation type="submission" date="2021-04" db="EMBL/GenBank/DDBJ databases">
        <authorList>
            <person name="Gilroy R."/>
        </authorList>
    </citation>
    <scope>NUCLEOTIDE SEQUENCE</scope>
    <source>
        <strain evidence="6">CHK188-11489</strain>
    </source>
</reference>
<dbReference type="InterPro" id="IPR003593">
    <property type="entry name" value="AAA+_ATPase"/>
</dbReference>
<evidence type="ECO:0000256" key="2">
    <source>
        <dbReference type="ARBA" id="ARBA00022448"/>
    </source>
</evidence>
<reference evidence="6" key="1">
    <citation type="journal article" date="2021" name="PeerJ">
        <title>Extensive microbial diversity within the chicken gut microbiome revealed by metagenomics and culture.</title>
        <authorList>
            <person name="Gilroy R."/>
            <person name="Ravi A."/>
            <person name="Getino M."/>
            <person name="Pursley I."/>
            <person name="Horton D.L."/>
            <person name="Alikhan N.F."/>
            <person name="Baker D."/>
            <person name="Gharbi K."/>
            <person name="Hall N."/>
            <person name="Watson M."/>
            <person name="Adriaenssens E.M."/>
            <person name="Foster-Nyarko E."/>
            <person name="Jarju S."/>
            <person name="Secka A."/>
            <person name="Antonio M."/>
            <person name="Oren A."/>
            <person name="Chaudhuri R.R."/>
            <person name="La Ragione R."/>
            <person name="Hildebrand F."/>
            <person name="Pallen M.J."/>
        </authorList>
    </citation>
    <scope>NUCLEOTIDE SEQUENCE</scope>
    <source>
        <strain evidence="6">CHK188-11489</strain>
    </source>
</reference>
<comment type="caution">
    <text evidence="6">The sequence shown here is derived from an EMBL/GenBank/DDBJ whole genome shotgun (WGS) entry which is preliminary data.</text>
</comment>
<dbReference type="InterPro" id="IPR003439">
    <property type="entry name" value="ABC_transporter-like_ATP-bd"/>
</dbReference>
<dbReference type="CDD" id="cd03268">
    <property type="entry name" value="ABC_BcrA_bacitracin_resist"/>
    <property type="match status" value="1"/>
</dbReference>
<dbReference type="SUPFAM" id="SSF52540">
    <property type="entry name" value="P-loop containing nucleoside triphosphate hydrolases"/>
    <property type="match status" value="1"/>
</dbReference>
<dbReference type="PANTHER" id="PTHR43335">
    <property type="entry name" value="ABC TRANSPORTER, ATP-BINDING PROTEIN"/>
    <property type="match status" value="1"/>
</dbReference>
<protein>
    <submittedName>
        <fullName evidence="6">ABC transporter ATP-binding protein</fullName>
    </submittedName>
</protein>
<dbReference type="InterPro" id="IPR027417">
    <property type="entry name" value="P-loop_NTPase"/>
</dbReference>
<keyword evidence="4 6" id="KW-0067">ATP-binding</keyword>
<dbReference type="Proteomes" id="UP000824105">
    <property type="component" value="Unassembled WGS sequence"/>
</dbReference>
<evidence type="ECO:0000256" key="4">
    <source>
        <dbReference type="ARBA" id="ARBA00022840"/>
    </source>
</evidence>
<proteinExistence type="inferred from homology"/>
<comment type="similarity">
    <text evidence="1">Belongs to the ABC transporter superfamily.</text>
</comment>
<keyword evidence="2" id="KW-0813">Transport</keyword>